<dbReference type="Proteomes" id="UP000886653">
    <property type="component" value="Unassembled WGS sequence"/>
</dbReference>
<dbReference type="AlphaFoldDB" id="A0A9P6NUR8"/>
<evidence type="ECO:0000313" key="2">
    <source>
        <dbReference type="Proteomes" id="UP000886653"/>
    </source>
</evidence>
<reference evidence="1" key="1">
    <citation type="submission" date="2013-11" db="EMBL/GenBank/DDBJ databases">
        <title>Genome sequence of the fusiform rust pathogen reveals effectors for host alternation and coevolution with pine.</title>
        <authorList>
            <consortium name="DOE Joint Genome Institute"/>
            <person name="Smith K."/>
            <person name="Pendleton A."/>
            <person name="Kubisiak T."/>
            <person name="Anderson C."/>
            <person name="Salamov A."/>
            <person name="Aerts A."/>
            <person name="Riley R."/>
            <person name="Clum A."/>
            <person name="Lindquist E."/>
            <person name="Ence D."/>
            <person name="Campbell M."/>
            <person name="Kronenberg Z."/>
            <person name="Feau N."/>
            <person name="Dhillon B."/>
            <person name="Hamelin R."/>
            <person name="Burleigh J."/>
            <person name="Smith J."/>
            <person name="Yandell M."/>
            <person name="Nelson C."/>
            <person name="Grigoriev I."/>
            <person name="Davis J."/>
        </authorList>
    </citation>
    <scope>NUCLEOTIDE SEQUENCE</scope>
    <source>
        <strain evidence="1">G11</strain>
    </source>
</reference>
<proteinExistence type="predicted"/>
<accession>A0A9P6NUR8</accession>
<sequence length="152" mass="16954">MSIAHQAVEVDGCFNGIAGLLRTGTLSKQNTLLKLSNLLGSDASYHDAYYKNEYGLYLAQKSSDTCGVNRELNLVFEVSRWRGCEDSWTLVFHFGTNKKGDIKVFRKTSITLNRSRSDATLSSSVFIGTVSEVLKHMKIGDTDVRIFYHCSS</sequence>
<comment type="caution">
    <text evidence="1">The sequence shown here is derived from an EMBL/GenBank/DDBJ whole genome shotgun (WGS) entry which is preliminary data.</text>
</comment>
<organism evidence="1 2">
    <name type="scientific">Cronartium quercuum f. sp. fusiforme G11</name>
    <dbReference type="NCBI Taxonomy" id="708437"/>
    <lineage>
        <taxon>Eukaryota</taxon>
        <taxon>Fungi</taxon>
        <taxon>Dikarya</taxon>
        <taxon>Basidiomycota</taxon>
        <taxon>Pucciniomycotina</taxon>
        <taxon>Pucciniomycetes</taxon>
        <taxon>Pucciniales</taxon>
        <taxon>Coleosporiaceae</taxon>
        <taxon>Cronartium</taxon>
    </lineage>
</organism>
<keyword evidence="2" id="KW-1185">Reference proteome</keyword>
<name>A0A9P6NUR8_9BASI</name>
<evidence type="ECO:0000313" key="1">
    <source>
        <dbReference type="EMBL" id="KAG0150737.1"/>
    </source>
</evidence>
<gene>
    <name evidence="1" type="ORF">CROQUDRAFT_154746</name>
</gene>
<protein>
    <submittedName>
        <fullName evidence="1">Uncharacterized protein</fullName>
    </submittedName>
</protein>
<dbReference type="EMBL" id="MU167217">
    <property type="protein sequence ID" value="KAG0150737.1"/>
    <property type="molecule type" value="Genomic_DNA"/>
</dbReference>